<keyword evidence="6 9" id="KW-0804">Transcription</keyword>
<evidence type="ECO:0000256" key="8">
    <source>
        <dbReference type="ARBA" id="ARBA00031256"/>
    </source>
</evidence>
<evidence type="ECO:0000256" key="2">
    <source>
        <dbReference type="ARBA" id="ARBA00008782"/>
    </source>
</evidence>
<dbReference type="GO" id="GO:0006357">
    <property type="term" value="P:regulation of transcription by RNA polymerase II"/>
    <property type="evidence" value="ECO:0007669"/>
    <property type="project" value="InterPro"/>
</dbReference>
<evidence type="ECO:0000256" key="1">
    <source>
        <dbReference type="ARBA" id="ARBA00004123"/>
    </source>
</evidence>
<comment type="function">
    <text evidence="9">Component of the Mediator complex, a coactivator involved in the regulated transcription of nearly all RNA polymerase II-dependent genes. Mediator functions as a bridge to convey information from gene-specific regulatory proteins to the basal RNA polymerase II transcription machinery. Mediator is recruited to promoters by direct interactions with regulatory proteins and serves as a scaffold for the assembly of a functional preinitiation complex with RNA polymerase II and the general transcription factors.</text>
</comment>
<dbReference type="AlphaFoldDB" id="A0AAV9N8Z7"/>
<accession>A0AAV9N8Z7</accession>
<comment type="subunit">
    <text evidence="9">Component of the Mediator complex.</text>
</comment>
<dbReference type="PANTHER" id="PTHR35784:SF1">
    <property type="entry name" value="MEDIATOR OF RNA POLYMERASE II TRANSCRIPTION SUBUNIT 5"/>
    <property type="match status" value="1"/>
</dbReference>
<comment type="similarity">
    <text evidence="2 9">Belongs to the Mediator complex subunit 5 family.</text>
</comment>
<evidence type="ECO:0000256" key="9">
    <source>
        <dbReference type="RuleBase" id="RU364142"/>
    </source>
</evidence>
<dbReference type="GO" id="GO:0003712">
    <property type="term" value="F:transcription coregulator activity"/>
    <property type="evidence" value="ECO:0007669"/>
    <property type="project" value="InterPro"/>
</dbReference>
<comment type="caution">
    <text evidence="10">The sequence shown here is derived from an EMBL/GenBank/DDBJ whole genome shotgun (WGS) entry which is preliminary data.</text>
</comment>
<dbReference type="Proteomes" id="UP001358417">
    <property type="component" value="Unassembled WGS sequence"/>
</dbReference>
<keyword evidence="11" id="KW-1185">Reference proteome</keyword>
<organism evidence="10 11">
    <name type="scientific">Exophiala bonariae</name>
    <dbReference type="NCBI Taxonomy" id="1690606"/>
    <lineage>
        <taxon>Eukaryota</taxon>
        <taxon>Fungi</taxon>
        <taxon>Dikarya</taxon>
        <taxon>Ascomycota</taxon>
        <taxon>Pezizomycotina</taxon>
        <taxon>Eurotiomycetes</taxon>
        <taxon>Chaetothyriomycetidae</taxon>
        <taxon>Chaetothyriales</taxon>
        <taxon>Herpotrichiellaceae</taxon>
        <taxon>Exophiala</taxon>
    </lineage>
</organism>
<reference evidence="10 11" key="1">
    <citation type="submission" date="2023-08" db="EMBL/GenBank/DDBJ databases">
        <title>Black Yeasts Isolated from many extreme environments.</title>
        <authorList>
            <person name="Coleine C."/>
            <person name="Stajich J.E."/>
            <person name="Selbmann L."/>
        </authorList>
    </citation>
    <scope>NUCLEOTIDE SEQUENCE [LARGE SCALE GENOMIC DNA]</scope>
    <source>
        <strain evidence="10 11">CCFEE 5792</strain>
    </source>
</reference>
<sequence length="896" mass="98015">MAVTKWMTLTRQCLLNRLSVNELGRLLQDSQGGVDGIQLAAALVDCRESFCAKGDPLISLYLEYVGVSGLVKVSETLIALIHRWNQSDKLKTSDALDCATRTLQDITMLIVSPKYKTDASEAQLCLTLSSKWLIAITHHFSTSAAESATQEHNYLLEALAFLLASLAATEAGLMALSQQQSSKGASRNAQTSVQQAIEQCLSLYPNMTPQLVERLNAVVKHITMISDGSSQPDQTSMHESEMQALQFQVSIPQTQIVASKAATVVHLDTLLSTGATIDDGVMLNFLSTRHQSEYQSMFVDIFTAAFHTLRIHGLSPDSNLRMEQCQVFIQSKLPSLLSMISASSFNSVNTEEAITDAWHQVSPLLTTQDLLTAGHKCLHTCSLHHLISPQIAAQLVGGEEITASFSKGLYSKDDLVSQVMSNHSRGPKLIEELTRSDGSGGPLSQAIVEVMQHYWEAQPVYDEFGAIFLLILVSRTRLGLRRSELGIRRKDGFLADYFERENSEYAISELSEDRDAKLGEWINALYLADGLSDELFSNCSPHDYYLLIPTLLRQSVMAHQLGKLSQESLTAGLDYLLESFLLPSLVPALNWTGRLLDNNVSLAGIILQVLTKSPSSADSLPIHQTILATAAPRLRKRLEATQAQDQNIQSALTIFNSCPDFSFVPEGDPLNGVVNILAALQTSITNSLASLPSMEIADESSPRYSPALMRLALRCHGPDKTLRALIEVLLQLSSSHNFLFALDLISTVICIAEPKLRDALRIRHSMLSSLIRKGDALTAEAVVRLNRQVEAYTIVLAVQDMNIDQFAFTHQMTNIDTANANLDAVVPGPGDGMDLSQDPGQEADSIDQVLGEVAAMGNLDDGMGSNDVDLSFDALYGSQNGDMNLEDLNDLDLDMF</sequence>
<keyword evidence="4 9" id="KW-0805">Transcription regulation</keyword>
<comment type="subcellular location">
    <subcellularLocation>
        <location evidence="1 9">Nucleus</location>
    </subcellularLocation>
</comment>
<evidence type="ECO:0000313" key="11">
    <source>
        <dbReference type="Proteomes" id="UP001358417"/>
    </source>
</evidence>
<evidence type="ECO:0000256" key="4">
    <source>
        <dbReference type="ARBA" id="ARBA00023015"/>
    </source>
</evidence>
<dbReference type="InterPro" id="IPR014801">
    <property type="entry name" value="Mediator_Med5_fun"/>
</dbReference>
<protein>
    <recommendedName>
        <fullName evidence="3 9">Mediator of RNA polymerase II transcription subunit 5</fullName>
    </recommendedName>
    <alternativeName>
        <fullName evidence="8 9">Mediator complex subunit 5</fullName>
    </alternativeName>
</protein>
<gene>
    <name evidence="9" type="primary">MED5</name>
    <name evidence="10" type="ORF">LTR84_003378</name>
</gene>
<evidence type="ECO:0000256" key="6">
    <source>
        <dbReference type="ARBA" id="ARBA00023163"/>
    </source>
</evidence>
<proteinExistence type="inferred from homology"/>
<keyword evidence="5 9" id="KW-0010">Activator</keyword>
<name>A0AAV9N8Z7_9EURO</name>
<evidence type="ECO:0000256" key="3">
    <source>
        <dbReference type="ARBA" id="ARBA00020628"/>
    </source>
</evidence>
<keyword evidence="7 9" id="KW-0539">Nucleus</keyword>
<dbReference type="EMBL" id="JAVRRD010000016">
    <property type="protein sequence ID" value="KAK5050819.1"/>
    <property type="molecule type" value="Genomic_DNA"/>
</dbReference>
<dbReference type="GO" id="GO:0016592">
    <property type="term" value="C:mediator complex"/>
    <property type="evidence" value="ECO:0007669"/>
    <property type="project" value="InterPro"/>
</dbReference>
<evidence type="ECO:0000313" key="10">
    <source>
        <dbReference type="EMBL" id="KAK5050819.1"/>
    </source>
</evidence>
<evidence type="ECO:0000256" key="5">
    <source>
        <dbReference type="ARBA" id="ARBA00023159"/>
    </source>
</evidence>
<evidence type="ECO:0000256" key="7">
    <source>
        <dbReference type="ARBA" id="ARBA00023242"/>
    </source>
</evidence>
<dbReference type="PANTHER" id="PTHR35784">
    <property type="entry name" value="MEDIATOR OF RNA POLYMERASE II TRANSCRIPTION SUBUNIT 5"/>
    <property type="match status" value="1"/>
</dbReference>
<dbReference type="Pfam" id="PF08689">
    <property type="entry name" value="Med5"/>
    <property type="match status" value="1"/>
</dbReference>